<comment type="caution">
    <text evidence="9">The sequence shown here is derived from an EMBL/GenBank/DDBJ whole genome shotgun (WGS) entry which is preliminary data.</text>
</comment>
<accession>A0A0R0APU8</accession>
<gene>
    <name evidence="9" type="ORF">ARC20_08440</name>
</gene>
<dbReference type="PANTHER" id="PTHR44757">
    <property type="entry name" value="DIGUANYLATE CYCLASE DGCP"/>
    <property type="match status" value="1"/>
</dbReference>
<dbReference type="Proteomes" id="UP000051802">
    <property type="component" value="Unassembled WGS sequence"/>
</dbReference>
<protein>
    <recommendedName>
        <fullName evidence="2">cyclic-guanylate-specific phosphodiesterase</fullName>
        <ecNumber evidence="2">3.1.4.52</ecNumber>
    </recommendedName>
</protein>
<comment type="catalytic activity">
    <reaction evidence="4">
        <text>3',3'-c-di-GMP + H2O = 5'-phosphoguanylyl(3'-&gt;5')guanosine + H(+)</text>
        <dbReference type="Rhea" id="RHEA:24902"/>
        <dbReference type="ChEBI" id="CHEBI:15377"/>
        <dbReference type="ChEBI" id="CHEBI:15378"/>
        <dbReference type="ChEBI" id="CHEBI:58754"/>
        <dbReference type="ChEBI" id="CHEBI:58805"/>
        <dbReference type="EC" id="3.1.4.52"/>
    </reaction>
    <physiologicalReaction direction="left-to-right" evidence="4">
        <dbReference type="Rhea" id="RHEA:24903"/>
    </physiologicalReaction>
</comment>
<evidence type="ECO:0000259" key="6">
    <source>
        <dbReference type="PROSITE" id="PS50883"/>
    </source>
</evidence>
<dbReference type="NCBIfam" id="TIGR00254">
    <property type="entry name" value="GGDEF"/>
    <property type="match status" value="1"/>
</dbReference>
<keyword evidence="5" id="KW-1133">Transmembrane helix</keyword>
<evidence type="ECO:0000259" key="7">
    <source>
        <dbReference type="PROSITE" id="PS50887"/>
    </source>
</evidence>
<dbReference type="Gene3D" id="3.20.20.450">
    <property type="entry name" value="EAL domain"/>
    <property type="match status" value="1"/>
</dbReference>
<dbReference type="InterPro" id="IPR005330">
    <property type="entry name" value="MHYT_dom"/>
</dbReference>
<dbReference type="GO" id="GO:0016020">
    <property type="term" value="C:membrane"/>
    <property type="evidence" value="ECO:0007669"/>
    <property type="project" value="UniProtKB-UniRule"/>
</dbReference>
<feature type="transmembrane region" description="Helical" evidence="5">
    <location>
        <begin position="171"/>
        <end position="194"/>
    </location>
</feature>
<dbReference type="RefSeq" id="WP_057646169.1">
    <property type="nucleotide sequence ID" value="NZ_LLXU01000068.1"/>
</dbReference>
<keyword evidence="3" id="KW-0973">c-di-GMP</keyword>
<dbReference type="EMBL" id="LLXU01000068">
    <property type="protein sequence ID" value="KRG44450.1"/>
    <property type="molecule type" value="Genomic_DNA"/>
</dbReference>
<comment type="cofactor">
    <cofactor evidence="1">
        <name>Mg(2+)</name>
        <dbReference type="ChEBI" id="CHEBI:18420"/>
    </cofactor>
</comment>
<dbReference type="Gene3D" id="3.30.70.270">
    <property type="match status" value="1"/>
</dbReference>
<dbReference type="Pfam" id="PF03707">
    <property type="entry name" value="MHYT"/>
    <property type="match status" value="3"/>
</dbReference>
<dbReference type="InterPro" id="IPR052155">
    <property type="entry name" value="Biofilm_reg_signaling"/>
</dbReference>
<dbReference type="PROSITE" id="PS50887">
    <property type="entry name" value="GGDEF"/>
    <property type="match status" value="1"/>
</dbReference>
<dbReference type="Pfam" id="PF00563">
    <property type="entry name" value="EAL"/>
    <property type="match status" value="1"/>
</dbReference>
<dbReference type="GO" id="GO:0071111">
    <property type="term" value="F:cyclic-guanylate-specific phosphodiesterase activity"/>
    <property type="evidence" value="ECO:0007669"/>
    <property type="project" value="UniProtKB-EC"/>
</dbReference>
<dbReference type="CDD" id="cd01948">
    <property type="entry name" value="EAL"/>
    <property type="match status" value="1"/>
</dbReference>
<feature type="transmembrane region" description="Helical" evidence="5">
    <location>
        <begin position="139"/>
        <end position="159"/>
    </location>
</feature>
<dbReference type="PROSITE" id="PS50883">
    <property type="entry name" value="EAL"/>
    <property type="match status" value="1"/>
</dbReference>
<evidence type="ECO:0000313" key="9">
    <source>
        <dbReference type="EMBL" id="KRG44450.1"/>
    </source>
</evidence>
<dbReference type="CDD" id="cd01949">
    <property type="entry name" value="GGDEF"/>
    <property type="match status" value="1"/>
</dbReference>
<evidence type="ECO:0000259" key="8">
    <source>
        <dbReference type="PROSITE" id="PS50924"/>
    </source>
</evidence>
<dbReference type="SUPFAM" id="SSF55073">
    <property type="entry name" value="Nucleotide cyclase"/>
    <property type="match status" value="1"/>
</dbReference>
<dbReference type="AlphaFoldDB" id="A0A0R0APU8"/>
<keyword evidence="10" id="KW-1185">Reference proteome</keyword>
<name>A0A0R0APU8_9GAMM</name>
<dbReference type="InterPro" id="IPR035919">
    <property type="entry name" value="EAL_sf"/>
</dbReference>
<dbReference type="GO" id="GO:0071732">
    <property type="term" value="P:cellular response to nitric oxide"/>
    <property type="evidence" value="ECO:0007669"/>
    <property type="project" value="UniProtKB-ARBA"/>
</dbReference>
<evidence type="ECO:0000256" key="1">
    <source>
        <dbReference type="ARBA" id="ARBA00001946"/>
    </source>
</evidence>
<dbReference type="InterPro" id="IPR000160">
    <property type="entry name" value="GGDEF_dom"/>
</dbReference>
<dbReference type="STRING" id="676599.ARC20_08440"/>
<feature type="domain" description="GGDEF" evidence="7">
    <location>
        <begin position="292"/>
        <end position="424"/>
    </location>
</feature>
<feature type="transmembrane region" description="Helical" evidence="5">
    <location>
        <begin position="77"/>
        <end position="96"/>
    </location>
</feature>
<dbReference type="InterPro" id="IPR029787">
    <property type="entry name" value="Nucleotide_cyclase"/>
</dbReference>
<keyword evidence="5" id="KW-0812">Transmembrane</keyword>
<dbReference type="PROSITE" id="PS50924">
    <property type="entry name" value="MHYT"/>
    <property type="match status" value="1"/>
</dbReference>
<keyword evidence="5" id="KW-0472">Membrane</keyword>
<dbReference type="FunFam" id="3.20.20.450:FF:000001">
    <property type="entry name" value="Cyclic di-GMP phosphodiesterase yahA"/>
    <property type="match status" value="1"/>
</dbReference>
<organism evidence="9 10">
    <name type="scientific">Stenotrophomonas panacihumi</name>
    <dbReference type="NCBI Taxonomy" id="676599"/>
    <lineage>
        <taxon>Bacteria</taxon>
        <taxon>Pseudomonadati</taxon>
        <taxon>Pseudomonadota</taxon>
        <taxon>Gammaproteobacteria</taxon>
        <taxon>Lysobacterales</taxon>
        <taxon>Lysobacteraceae</taxon>
        <taxon>Stenotrophomonas</taxon>
    </lineage>
</organism>
<dbReference type="InterPro" id="IPR001633">
    <property type="entry name" value="EAL_dom"/>
</dbReference>
<feature type="transmembrane region" description="Helical" evidence="5">
    <location>
        <begin position="214"/>
        <end position="236"/>
    </location>
</feature>
<dbReference type="SMART" id="SM00267">
    <property type="entry name" value="GGDEF"/>
    <property type="match status" value="1"/>
</dbReference>
<feature type="transmembrane region" description="Helical" evidence="5">
    <location>
        <begin position="41"/>
        <end position="65"/>
    </location>
</feature>
<dbReference type="SMART" id="SM00052">
    <property type="entry name" value="EAL"/>
    <property type="match status" value="1"/>
</dbReference>
<dbReference type="PANTHER" id="PTHR44757:SF2">
    <property type="entry name" value="BIOFILM ARCHITECTURE MAINTENANCE PROTEIN MBAA"/>
    <property type="match status" value="1"/>
</dbReference>
<dbReference type="FunFam" id="3.30.70.270:FF:000001">
    <property type="entry name" value="Diguanylate cyclase domain protein"/>
    <property type="match status" value="1"/>
</dbReference>
<evidence type="ECO:0000256" key="5">
    <source>
        <dbReference type="PROSITE-ProRule" id="PRU00244"/>
    </source>
</evidence>
<dbReference type="Pfam" id="PF00990">
    <property type="entry name" value="GGDEF"/>
    <property type="match status" value="1"/>
</dbReference>
<feature type="domain" description="MHYT" evidence="8">
    <location>
        <begin position="5"/>
        <end position="197"/>
    </location>
</feature>
<feature type="domain" description="EAL" evidence="6">
    <location>
        <begin position="433"/>
        <end position="687"/>
    </location>
</feature>
<feature type="transmembrane region" description="Helical" evidence="5">
    <location>
        <begin position="6"/>
        <end position="29"/>
    </location>
</feature>
<sequence>MAGTYNEVLVFFSLLVAVLASYTALDMAGRVATTEGAAARWWLAGGALAMGLGIWSMHFVGMLAFNLPIPLGYDLFITLYSMAMAIASSAFALWLVSRPELPTRLLLLGAVLMGAGIALMHYTGMNALRMQPGIDYDPWWFGASVLIAIGASGAALWIAFQLRRGHRRHGLRLLAASVMGVAITGMHYTGMAAARFPEGSWCGAAREGGVPADWLAILVVVVTVAIMGIALIVSVLDRQMHLRTHQLANSLAQANEELMQAALHDPLTRLPNRVLLQDRIEQAIEKAHRKQERFAVMFMDLDGFKRINDAFGHQAGDALLAEVAGRVRALLRSQDTLSRLGGDEFVLVVPTTDPEDAAVIAQRIIDSLVAPIHVQGVELQVTASIGIAVYPSDGRRERDLMAHADAAMYHTKDNGRNGYTFFAPSMNVSAHKQLKVLTDLRRAIERNELVLHYQPKFAAPDYHLAGVEALLRWQHPELGLLSPASFIPLAERSGLIIALGEWVLEEACRQMRAWQDEGRAVPSVAVNLSPLQFSSPTLVGMVRDVLVRHRLEASCLTLEITETTAMRDAETSLDILDQLTLMGVHIAIDDFGTGYSSLLYLKRLPATELKIDRAFIRELESNPEDAAIVASIVALGKTLNLRVVAEGVETAGQREHLRRLGCDVYQGYLLGRPVEAGQLARTPLDAMPLQAVG</sequence>
<evidence type="ECO:0000256" key="4">
    <source>
        <dbReference type="ARBA" id="ARBA00051114"/>
    </source>
</evidence>
<reference evidence="9 10" key="1">
    <citation type="submission" date="2015-10" db="EMBL/GenBank/DDBJ databases">
        <title>Genome sequencing and analysis of members of genus Stenotrophomonas.</title>
        <authorList>
            <person name="Patil P.P."/>
            <person name="Midha S."/>
            <person name="Patil P.B."/>
        </authorList>
    </citation>
    <scope>NUCLEOTIDE SEQUENCE [LARGE SCALE GENOMIC DNA]</scope>
    <source>
        <strain evidence="9 10">JCM 16536</strain>
    </source>
</reference>
<feature type="transmembrane region" description="Helical" evidence="5">
    <location>
        <begin position="105"/>
        <end position="124"/>
    </location>
</feature>
<evidence type="ECO:0000256" key="3">
    <source>
        <dbReference type="ARBA" id="ARBA00022636"/>
    </source>
</evidence>
<dbReference type="InterPro" id="IPR043128">
    <property type="entry name" value="Rev_trsase/Diguanyl_cyclase"/>
</dbReference>
<dbReference type="OrthoDB" id="9804951at2"/>
<dbReference type="EC" id="3.1.4.52" evidence="2"/>
<evidence type="ECO:0000256" key="2">
    <source>
        <dbReference type="ARBA" id="ARBA00012282"/>
    </source>
</evidence>
<proteinExistence type="predicted"/>
<dbReference type="SUPFAM" id="SSF141868">
    <property type="entry name" value="EAL domain-like"/>
    <property type="match status" value="1"/>
</dbReference>
<evidence type="ECO:0000313" key="10">
    <source>
        <dbReference type="Proteomes" id="UP000051802"/>
    </source>
</evidence>